<dbReference type="RefSeq" id="WP_344895077.1">
    <property type="nucleotide sequence ID" value="NZ_BAABAS010000005.1"/>
</dbReference>
<protein>
    <recommendedName>
        <fullName evidence="4">DUF2752 domain-containing protein</fullName>
    </recommendedName>
</protein>
<dbReference type="Proteomes" id="UP001501710">
    <property type="component" value="Unassembled WGS sequence"/>
</dbReference>
<comment type="caution">
    <text evidence="2">The sequence shown here is derived from an EMBL/GenBank/DDBJ whole genome shotgun (WGS) entry which is preliminary data.</text>
</comment>
<sequence length="139" mass="14818">MTQASVRVRGRGLLAPGAVLAGVAAAALVVAVRDPNESGHYPTCPFLAITGYYCPGCGLMRLVHALTHGDVGAAFGFNPLVFLLLPVLGYLFARWTVLRTRGMPMHSAILRPVVAYSFVGVVLVFWVVRNLPFAQALAP</sequence>
<evidence type="ECO:0008006" key="4">
    <source>
        <dbReference type="Google" id="ProtNLM"/>
    </source>
</evidence>
<dbReference type="EMBL" id="BAABAS010000005">
    <property type="protein sequence ID" value="GAA4230716.1"/>
    <property type="molecule type" value="Genomic_DNA"/>
</dbReference>
<reference evidence="3" key="1">
    <citation type="journal article" date="2019" name="Int. J. Syst. Evol. Microbiol.">
        <title>The Global Catalogue of Microorganisms (GCM) 10K type strain sequencing project: providing services to taxonomists for standard genome sequencing and annotation.</title>
        <authorList>
            <consortium name="The Broad Institute Genomics Platform"/>
            <consortium name="The Broad Institute Genome Sequencing Center for Infectious Disease"/>
            <person name="Wu L."/>
            <person name="Ma J."/>
        </authorList>
    </citation>
    <scope>NUCLEOTIDE SEQUENCE [LARGE SCALE GENOMIC DNA]</scope>
    <source>
        <strain evidence="3">JCM 17440</strain>
    </source>
</reference>
<evidence type="ECO:0000313" key="2">
    <source>
        <dbReference type="EMBL" id="GAA4230716.1"/>
    </source>
</evidence>
<dbReference type="InterPro" id="IPR021215">
    <property type="entry name" value="DUF2752"/>
</dbReference>
<feature type="transmembrane region" description="Helical" evidence="1">
    <location>
        <begin position="109"/>
        <end position="128"/>
    </location>
</feature>
<accession>A0ABP8BZ01</accession>
<name>A0ABP8BZ01_9ACTN</name>
<gene>
    <name evidence="2" type="ORF">GCM10022254_26210</name>
</gene>
<evidence type="ECO:0000313" key="3">
    <source>
        <dbReference type="Proteomes" id="UP001501710"/>
    </source>
</evidence>
<keyword evidence="3" id="KW-1185">Reference proteome</keyword>
<dbReference type="Pfam" id="PF10825">
    <property type="entry name" value="DUF2752"/>
    <property type="match status" value="1"/>
</dbReference>
<feature type="transmembrane region" description="Helical" evidence="1">
    <location>
        <begin position="12"/>
        <end position="32"/>
    </location>
</feature>
<feature type="transmembrane region" description="Helical" evidence="1">
    <location>
        <begin position="76"/>
        <end position="97"/>
    </location>
</feature>
<keyword evidence="1" id="KW-1133">Transmembrane helix</keyword>
<keyword evidence="1" id="KW-0812">Transmembrane</keyword>
<organism evidence="2 3">
    <name type="scientific">Actinomadura meridiana</name>
    <dbReference type="NCBI Taxonomy" id="559626"/>
    <lineage>
        <taxon>Bacteria</taxon>
        <taxon>Bacillati</taxon>
        <taxon>Actinomycetota</taxon>
        <taxon>Actinomycetes</taxon>
        <taxon>Streptosporangiales</taxon>
        <taxon>Thermomonosporaceae</taxon>
        <taxon>Actinomadura</taxon>
    </lineage>
</organism>
<evidence type="ECO:0000256" key="1">
    <source>
        <dbReference type="SAM" id="Phobius"/>
    </source>
</evidence>
<keyword evidence="1" id="KW-0472">Membrane</keyword>
<proteinExistence type="predicted"/>